<proteinExistence type="predicted"/>
<protein>
    <submittedName>
        <fullName evidence="2">Uncharacterized protein</fullName>
    </submittedName>
</protein>
<accession>A0A6G1FD14</accession>
<evidence type="ECO:0000256" key="1">
    <source>
        <dbReference type="SAM" id="MobiDB-lite"/>
    </source>
</evidence>
<feature type="region of interest" description="Disordered" evidence="1">
    <location>
        <begin position="37"/>
        <end position="61"/>
    </location>
</feature>
<keyword evidence="3" id="KW-1185">Reference proteome</keyword>
<gene>
    <name evidence="2" type="ORF">E2562_028769</name>
</gene>
<evidence type="ECO:0000313" key="3">
    <source>
        <dbReference type="Proteomes" id="UP000479710"/>
    </source>
</evidence>
<sequence>MVYVEVLSSPSTSTAEGLVALVVSSPSPRQPITIMAQVPSEEEEEPREVEPQVSKELHADKEPLEVQEVQGAQEVQGVQETQEIQEVQEVQAVQEV</sequence>
<feature type="compositionally biased region" description="Basic and acidic residues" evidence="1">
    <location>
        <begin position="48"/>
        <end position="61"/>
    </location>
</feature>
<dbReference type="EMBL" id="SPHZ02000001">
    <property type="protein sequence ID" value="KAF0934784.1"/>
    <property type="molecule type" value="Genomic_DNA"/>
</dbReference>
<dbReference type="AlphaFoldDB" id="A0A6G1FD14"/>
<comment type="caution">
    <text evidence="2">The sequence shown here is derived from an EMBL/GenBank/DDBJ whole genome shotgun (WGS) entry which is preliminary data.</text>
</comment>
<evidence type="ECO:0000313" key="2">
    <source>
        <dbReference type="EMBL" id="KAF0934784.1"/>
    </source>
</evidence>
<dbReference type="Proteomes" id="UP000479710">
    <property type="component" value="Unassembled WGS sequence"/>
</dbReference>
<reference evidence="2 3" key="1">
    <citation type="submission" date="2019-11" db="EMBL/GenBank/DDBJ databases">
        <title>Whole genome sequence of Oryza granulata.</title>
        <authorList>
            <person name="Li W."/>
        </authorList>
    </citation>
    <scope>NUCLEOTIDE SEQUENCE [LARGE SCALE GENOMIC DNA]</scope>
    <source>
        <strain evidence="3">cv. Menghai</strain>
        <tissue evidence="2">Leaf</tissue>
    </source>
</reference>
<organism evidence="2 3">
    <name type="scientific">Oryza meyeriana var. granulata</name>
    <dbReference type="NCBI Taxonomy" id="110450"/>
    <lineage>
        <taxon>Eukaryota</taxon>
        <taxon>Viridiplantae</taxon>
        <taxon>Streptophyta</taxon>
        <taxon>Embryophyta</taxon>
        <taxon>Tracheophyta</taxon>
        <taxon>Spermatophyta</taxon>
        <taxon>Magnoliopsida</taxon>
        <taxon>Liliopsida</taxon>
        <taxon>Poales</taxon>
        <taxon>Poaceae</taxon>
        <taxon>BOP clade</taxon>
        <taxon>Oryzoideae</taxon>
        <taxon>Oryzeae</taxon>
        <taxon>Oryzinae</taxon>
        <taxon>Oryza</taxon>
        <taxon>Oryza meyeriana</taxon>
    </lineage>
</organism>
<name>A0A6G1FD14_9ORYZ</name>